<feature type="transmembrane region" description="Helical" evidence="2">
    <location>
        <begin position="104"/>
        <end position="123"/>
    </location>
</feature>
<protein>
    <submittedName>
        <fullName evidence="3">DMT family transporter</fullName>
    </submittedName>
</protein>
<evidence type="ECO:0000313" key="3">
    <source>
        <dbReference type="EMBL" id="MFC3999994.1"/>
    </source>
</evidence>
<dbReference type="EMBL" id="JBHSBH010000025">
    <property type="protein sequence ID" value="MFC3999994.1"/>
    <property type="molecule type" value="Genomic_DNA"/>
</dbReference>
<feature type="transmembrane region" description="Helical" evidence="2">
    <location>
        <begin position="129"/>
        <end position="152"/>
    </location>
</feature>
<feature type="transmembrane region" description="Helical" evidence="2">
    <location>
        <begin position="49"/>
        <end position="69"/>
    </location>
</feature>
<feature type="transmembrane region" description="Helical" evidence="2">
    <location>
        <begin position="75"/>
        <end position="92"/>
    </location>
</feature>
<dbReference type="NCBIfam" id="NF038012">
    <property type="entry name" value="DMT_1"/>
    <property type="match status" value="1"/>
</dbReference>
<evidence type="ECO:0000313" key="4">
    <source>
        <dbReference type="Proteomes" id="UP001595847"/>
    </source>
</evidence>
<keyword evidence="4" id="KW-1185">Reference proteome</keyword>
<keyword evidence="2" id="KW-0472">Membrane</keyword>
<dbReference type="Proteomes" id="UP001595847">
    <property type="component" value="Unassembled WGS sequence"/>
</dbReference>
<dbReference type="PANTHER" id="PTHR40761:SF1">
    <property type="entry name" value="CONSERVED INTEGRAL MEMBRANE ALANINE VALINE AND LEUCINE RICH PROTEIN-RELATED"/>
    <property type="match status" value="1"/>
</dbReference>
<feature type="transmembrane region" description="Helical" evidence="2">
    <location>
        <begin position="256"/>
        <end position="276"/>
    </location>
</feature>
<gene>
    <name evidence="3" type="ORF">ACFOVU_29045</name>
</gene>
<feature type="transmembrane region" description="Helical" evidence="2">
    <location>
        <begin position="195"/>
        <end position="214"/>
    </location>
</feature>
<evidence type="ECO:0000256" key="1">
    <source>
        <dbReference type="SAM" id="MobiDB-lite"/>
    </source>
</evidence>
<dbReference type="PANTHER" id="PTHR40761">
    <property type="entry name" value="CONSERVED INTEGRAL MEMBRANE ALANINE VALINE AND LEUCINE RICH PROTEIN-RELATED"/>
    <property type="match status" value="1"/>
</dbReference>
<comment type="caution">
    <text evidence="3">The sequence shown here is derived from an EMBL/GenBank/DDBJ whole genome shotgun (WGS) entry which is preliminary data.</text>
</comment>
<accession>A0ABV8FXX0</accession>
<keyword evidence="2" id="KW-0812">Transmembrane</keyword>
<feature type="region of interest" description="Disordered" evidence="1">
    <location>
        <begin position="279"/>
        <end position="298"/>
    </location>
</feature>
<name>A0ABV8FXX0_9ACTN</name>
<dbReference type="RefSeq" id="WP_378538670.1">
    <property type="nucleotide sequence ID" value="NZ_JBHSBH010000025.1"/>
</dbReference>
<feature type="transmembrane region" description="Helical" evidence="2">
    <location>
        <begin position="164"/>
        <end position="183"/>
    </location>
</feature>
<proteinExistence type="predicted"/>
<keyword evidence="2" id="KW-1133">Transmembrane helix</keyword>
<feature type="transmembrane region" description="Helical" evidence="2">
    <location>
        <begin position="6"/>
        <end position="28"/>
    </location>
</feature>
<feature type="compositionally biased region" description="Low complexity" evidence="1">
    <location>
        <begin position="279"/>
        <end position="292"/>
    </location>
</feature>
<feature type="transmembrane region" description="Helical" evidence="2">
    <location>
        <begin position="221"/>
        <end position="244"/>
    </location>
</feature>
<evidence type="ECO:0000256" key="2">
    <source>
        <dbReference type="SAM" id="Phobius"/>
    </source>
</evidence>
<organism evidence="3 4">
    <name type="scientific">Nocardiopsis sediminis</name>
    <dbReference type="NCBI Taxonomy" id="1778267"/>
    <lineage>
        <taxon>Bacteria</taxon>
        <taxon>Bacillati</taxon>
        <taxon>Actinomycetota</taxon>
        <taxon>Actinomycetes</taxon>
        <taxon>Streptosporangiales</taxon>
        <taxon>Nocardiopsidaceae</taxon>
        <taxon>Nocardiopsis</taxon>
    </lineage>
</organism>
<reference evidence="4" key="1">
    <citation type="journal article" date="2019" name="Int. J. Syst. Evol. Microbiol.">
        <title>The Global Catalogue of Microorganisms (GCM) 10K type strain sequencing project: providing services to taxonomists for standard genome sequencing and annotation.</title>
        <authorList>
            <consortium name="The Broad Institute Genomics Platform"/>
            <consortium name="The Broad Institute Genome Sequencing Center for Infectious Disease"/>
            <person name="Wu L."/>
            <person name="Ma J."/>
        </authorList>
    </citation>
    <scope>NUCLEOTIDE SEQUENCE [LARGE SCALE GENOMIC DNA]</scope>
    <source>
        <strain evidence="4">TBRC 1826</strain>
    </source>
</reference>
<sequence length="298" mass="30236">MSGFWTAILLSVVSALCYGAGAVTQRRLADQIGGTFDRRALTALMRHRLWWTALALNAAGALLHVAALAFGTLTVVQPLGTLALVFALPWAARWAARPVTLREWHGAILTVAALSVMLVVAPTSGGSTLSPATTAAVLAVVLLSVGALIAAAHRIPRPRWSSQVHAVAAGIAFGAASALTKTFTDEIAAGGALHALTHPAALGTIALAAAGALLSQAAYRGVAVGAPLATMSLANPVAAVLIGIGVMGEEYLGGSWGVGVAVISGMVAIRGVHLLAATTDPPHVPRTPTRPRVGALHR</sequence>